<protein>
    <recommendedName>
        <fullName evidence="3">Thioesterase domain-containing protein</fullName>
    </recommendedName>
</protein>
<accession>A0A068S270</accession>
<feature type="domain" description="Thioesterase" evidence="3">
    <location>
        <begin position="64"/>
        <end position="143"/>
    </location>
</feature>
<evidence type="ECO:0000313" key="4">
    <source>
        <dbReference type="EMBL" id="CDH56060.1"/>
    </source>
</evidence>
<dbReference type="PANTHER" id="PTHR21660:SF1">
    <property type="entry name" value="ACYL-COENZYME A THIOESTERASE 13"/>
    <property type="match status" value="1"/>
</dbReference>
<proteinExistence type="inferred from homology"/>
<keyword evidence="5" id="KW-1185">Reference proteome</keyword>
<dbReference type="SUPFAM" id="SSF54637">
    <property type="entry name" value="Thioesterase/thiol ester dehydrase-isomerase"/>
    <property type="match status" value="1"/>
</dbReference>
<evidence type="ECO:0000256" key="1">
    <source>
        <dbReference type="ARBA" id="ARBA00008324"/>
    </source>
</evidence>
<evidence type="ECO:0000313" key="5">
    <source>
        <dbReference type="Proteomes" id="UP000027586"/>
    </source>
</evidence>
<dbReference type="Gene3D" id="3.10.129.10">
    <property type="entry name" value="Hotdog Thioesterase"/>
    <property type="match status" value="1"/>
</dbReference>
<comment type="caution">
    <text evidence="4">The sequence shown here is derived from an EMBL/GenBank/DDBJ whole genome shotgun (WGS) entry which is preliminary data.</text>
</comment>
<keyword evidence="2" id="KW-0378">Hydrolase</keyword>
<gene>
    <name evidence="4" type="ORF">LCOR_07145.1</name>
</gene>
<reference evidence="4" key="1">
    <citation type="submission" date="2013-08" db="EMBL/GenBank/DDBJ databases">
        <title>Gene expansion shapes genome architecture in the human pathogen Lichtheimia corymbifera: an evolutionary genomics analysis in the ancient terrestrial Mucorales (Mucoromycotina).</title>
        <authorList>
            <person name="Schwartze V.U."/>
            <person name="Winter S."/>
            <person name="Shelest E."/>
            <person name="Marcet-Houben M."/>
            <person name="Horn F."/>
            <person name="Wehner S."/>
            <person name="Hoffmann K."/>
            <person name="Riege K."/>
            <person name="Sammeth M."/>
            <person name="Nowrousian M."/>
            <person name="Valiante V."/>
            <person name="Linde J."/>
            <person name="Jacobsen I.D."/>
            <person name="Marz M."/>
            <person name="Brakhage A.A."/>
            <person name="Gabaldon T."/>
            <person name="Bocker S."/>
            <person name="Voigt K."/>
        </authorList>
    </citation>
    <scope>NUCLEOTIDE SEQUENCE [LARGE SCALE GENOMIC DNA]</scope>
    <source>
        <strain evidence="4">FSU 9682</strain>
    </source>
</reference>
<dbReference type="STRING" id="1263082.A0A068S270"/>
<dbReference type="CDD" id="cd03443">
    <property type="entry name" value="PaaI_thioesterase"/>
    <property type="match status" value="1"/>
</dbReference>
<comment type="similarity">
    <text evidence="1">Belongs to the thioesterase PaaI family.</text>
</comment>
<dbReference type="InterPro" id="IPR006683">
    <property type="entry name" value="Thioestr_dom"/>
</dbReference>
<dbReference type="OrthoDB" id="2831072at2759"/>
<name>A0A068S270_9FUNG</name>
<dbReference type="EMBL" id="CBTN010000034">
    <property type="protein sequence ID" value="CDH56060.1"/>
    <property type="molecule type" value="Genomic_DNA"/>
</dbReference>
<evidence type="ECO:0000256" key="2">
    <source>
        <dbReference type="ARBA" id="ARBA00022801"/>
    </source>
</evidence>
<dbReference type="InterPro" id="IPR039298">
    <property type="entry name" value="ACOT13"/>
</dbReference>
<evidence type="ECO:0000259" key="3">
    <source>
        <dbReference type="Pfam" id="PF03061"/>
    </source>
</evidence>
<sequence length="157" mass="18066">MKLYPGIAEKYPRIQHVVDHRMEQKKTTPKWEQTVTEKLTMVYAGPNQVVWEFPVEQIHCNRDGVMQSGCVATLVDVCSNFAVFTHHGKHQWKHFGVSTTLKVSYLRGIQPNQTARIECELERLGRLTANIGIRIYDQEGILCYTGNHGKFSVDSRY</sequence>
<dbReference type="InterPro" id="IPR029069">
    <property type="entry name" value="HotDog_dom_sf"/>
</dbReference>
<dbReference type="Pfam" id="PF03061">
    <property type="entry name" value="4HBT"/>
    <property type="match status" value="1"/>
</dbReference>
<dbReference type="Proteomes" id="UP000027586">
    <property type="component" value="Unassembled WGS sequence"/>
</dbReference>
<dbReference type="GO" id="GO:0047617">
    <property type="term" value="F:fatty acyl-CoA hydrolase activity"/>
    <property type="evidence" value="ECO:0007669"/>
    <property type="project" value="InterPro"/>
</dbReference>
<organism evidence="4 5">
    <name type="scientific">Lichtheimia corymbifera JMRC:FSU:9682</name>
    <dbReference type="NCBI Taxonomy" id="1263082"/>
    <lineage>
        <taxon>Eukaryota</taxon>
        <taxon>Fungi</taxon>
        <taxon>Fungi incertae sedis</taxon>
        <taxon>Mucoromycota</taxon>
        <taxon>Mucoromycotina</taxon>
        <taxon>Mucoromycetes</taxon>
        <taxon>Mucorales</taxon>
        <taxon>Lichtheimiaceae</taxon>
        <taxon>Lichtheimia</taxon>
    </lineage>
</organism>
<dbReference type="VEuPathDB" id="FungiDB:LCOR_07145.1"/>
<dbReference type="PANTHER" id="PTHR21660">
    <property type="entry name" value="THIOESTERASE SUPERFAMILY MEMBER-RELATED"/>
    <property type="match status" value="1"/>
</dbReference>
<dbReference type="AlphaFoldDB" id="A0A068S270"/>